<comment type="caution">
    <text evidence="1">The sequence shown here is derived from an EMBL/GenBank/DDBJ whole genome shotgun (WGS) entry which is preliminary data.</text>
</comment>
<evidence type="ECO:0000313" key="1">
    <source>
        <dbReference type="EMBL" id="OIN55555.1"/>
    </source>
</evidence>
<evidence type="ECO:0008006" key="3">
    <source>
        <dbReference type="Google" id="ProtNLM"/>
    </source>
</evidence>
<feature type="non-terminal residue" evidence="1">
    <location>
        <position position="1"/>
    </location>
</feature>
<dbReference type="EMBL" id="MORL01000069">
    <property type="protein sequence ID" value="OIN55555.1"/>
    <property type="molecule type" value="Genomic_DNA"/>
</dbReference>
<keyword evidence="2" id="KW-1185">Reference proteome</keyword>
<organism evidence="1 2">
    <name type="scientific">Arsenicibacter rosenii</name>
    <dbReference type="NCBI Taxonomy" id="1750698"/>
    <lineage>
        <taxon>Bacteria</taxon>
        <taxon>Pseudomonadati</taxon>
        <taxon>Bacteroidota</taxon>
        <taxon>Cytophagia</taxon>
        <taxon>Cytophagales</taxon>
        <taxon>Spirosomataceae</taxon>
        <taxon>Arsenicibacter</taxon>
    </lineage>
</organism>
<dbReference type="RefSeq" id="WP_071506814.1">
    <property type="nucleotide sequence ID" value="NZ_MORL01000069.1"/>
</dbReference>
<name>A0A1S2VB70_9BACT</name>
<dbReference type="OrthoDB" id="103154at2"/>
<gene>
    <name evidence="1" type="ORF">BLX24_29530</name>
</gene>
<protein>
    <recommendedName>
        <fullName evidence="3">Porin</fullName>
    </recommendedName>
</protein>
<dbReference type="InterPro" id="IPR011486">
    <property type="entry name" value="BBP2"/>
</dbReference>
<reference evidence="1 2" key="1">
    <citation type="submission" date="2016-10" db="EMBL/GenBank/DDBJ databases">
        <title>Arsenicibacter rosenii gen. nov., sp. nov., an efficient arsenic-methylating bacterium isolated from an arsenic-contaminated paddy soil.</title>
        <authorList>
            <person name="Huang K."/>
        </authorList>
    </citation>
    <scope>NUCLEOTIDE SEQUENCE [LARGE SCALE GENOMIC DNA]</scope>
    <source>
        <strain evidence="1 2">SM-1</strain>
    </source>
</reference>
<dbReference type="SUPFAM" id="SSF56935">
    <property type="entry name" value="Porins"/>
    <property type="match status" value="1"/>
</dbReference>
<dbReference type="AlphaFoldDB" id="A0A1S2VB70"/>
<accession>A0A1S2VB70</accession>
<dbReference type="Pfam" id="PF07642">
    <property type="entry name" value="BBP2"/>
    <property type="match status" value="1"/>
</dbReference>
<evidence type="ECO:0000313" key="2">
    <source>
        <dbReference type="Proteomes" id="UP000181790"/>
    </source>
</evidence>
<sequence length="264" mass="29527">VMQHIYEANAGVKLSGKRDLWLDAGIFSSHIGFESAVGRDNWTLTRSLVAENSPYYLAGAKLTYNTPNGKWTVLGAVVNGWQRIKRLDGLSTPGLSTQLQFRPTGSLTVNWSTYFGSDRPDSLRQRRMYHNLYTQFQQGKAGLILGFDIGSDRKPVINGKRTGEGAYTWLTPVAILRYRFSDKFRMAGRAEYFQDKHEVVITTGTGGGFETTGYSLNADYAITPQALWRIEVRQFHGKGTYFNDKAGTPSRLNTAITTSLSIQF</sequence>
<proteinExistence type="predicted"/>
<dbReference type="Proteomes" id="UP000181790">
    <property type="component" value="Unassembled WGS sequence"/>
</dbReference>